<gene>
    <name evidence="1" type="ORF">CCM_08445</name>
</gene>
<name>G3JRA5_CORMM</name>
<dbReference type="AlphaFoldDB" id="G3JRA5"/>
<dbReference type="HOGENOM" id="CLU_2757702_0_0_1"/>
<evidence type="ECO:0000313" key="2">
    <source>
        <dbReference type="Proteomes" id="UP000001610"/>
    </source>
</evidence>
<dbReference type="EMBL" id="JH126405">
    <property type="protein sequence ID" value="EGX88401.1"/>
    <property type="molecule type" value="Genomic_DNA"/>
</dbReference>
<dbReference type="GeneID" id="18170452"/>
<organism evidence="1 2">
    <name type="scientific">Cordyceps militaris (strain CM01)</name>
    <name type="common">Caterpillar fungus</name>
    <dbReference type="NCBI Taxonomy" id="983644"/>
    <lineage>
        <taxon>Eukaryota</taxon>
        <taxon>Fungi</taxon>
        <taxon>Dikarya</taxon>
        <taxon>Ascomycota</taxon>
        <taxon>Pezizomycotina</taxon>
        <taxon>Sordariomycetes</taxon>
        <taxon>Hypocreomycetidae</taxon>
        <taxon>Hypocreales</taxon>
        <taxon>Cordycipitaceae</taxon>
        <taxon>Cordyceps</taxon>
    </lineage>
</organism>
<protein>
    <submittedName>
        <fullName evidence="1">Uncharacterized protein</fullName>
    </submittedName>
</protein>
<dbReference type="InParanoid" id="G3JRA5"/>
<evidence type="ECO:0000313" key="1">
    <source>
        <dbReference type="EMBL" id="EGX88401.1"/>
    </source>
</evidence>
<reference evidence="1 2" key="1">
    <citation type="journal article" date="2011" name="Genome Biol.">
        <title>Genome sequence of the insect pathogenic fungus Cordyceps militaris, a valued traditional Chinese medicine.</title>
        <authorList>
            <person name="Zheng P."/>
            <person name="Xia Y."/>
            <person name="Xiao G."/>
            <person name="Xiong C."/>
            <person name="Hu X."/>
            <person name="Zhang S."/>
            <person name="Zheng H."/>
            <person name="Huang Y."/>
            <person name="Zhou Y."/>
            <person name="Wang S."/>
            <person name="Zhao G.P."/>
            <person name="Liu X."/>
            <person name="St Leger R.J."/>
            <person name="Wang C."/>
        </authorList>
    </citation>
    <scope>NUCLEOTIDE SEQUENCE [LARGE SCALE GENOMIC DNA]</scope>
    <source>
        <strain evidence="1 2">CM01</strain>
    </source>
</reference>
<proteinExistence type="predicted"/>
<dbReference type="KEGG" id="cmt:CCM_08445"/>
<dbReference type="VEuPathDB" id="FungiDB:CCM_08445"/>
<keyword evidence="2" id="KW-1185">Reference proteome</keyword>
<accession>G3JRA5</accession>
<sequence length="70" mass="8291">MQVSTILSYQLTQIAKPKKLLWYLANPMNKKGQQVAHIAVKSTHTKHRYLRRADHELQLHWAHQPLHFPL</sequence>
<dbReference type="Proteomes" id="UP000001610">
    <property type="component" value="Unassembled WGS sequence"/>
</dbReference>
<dbReference type="RefSeq" id="XP_006673646.1">
    <property type="nucleotide sequence ID" value="XM_006673583.1"/>
</dbReference>